<protein>
    <submittedName>
        <fullName evidence="1">Uncharacterized protein</fullName>
    </submittedName>
</protein>
<sequence>MMMMTTFTQIKRNLWDPLQILRLQLKQQHAFKPPSILICLQREDRKLLITEMNMEQHELIMMSSKLHQGYSTTTML</sequence>
<reference evidence="1" key="1">
    <citation type="submission" date="2014-09" db="EMBL/GenBank/DDBJ databases">
        <authorList>
            <person name="Magalhaes I.L.F."/>
            <person name="Oliveira U."/>
            <person name="Santos F.R."/>
            <person name="Vidigal T.H.D.A."/>
            <person name="Brescovit A.D."/>
            <person name="Santos A.J."/>
        </authorList>
    </citation>
    <scope>NUCLEOTIDE SEQUENCE</scope>
    <source>
        <tissue evidence="1">Shoot tissue taken approximately 20 cm above the soil surface</tissue>
    </source>
</reference>
<accession>A0A0A9CKC4</accession>
<dbReference type="EMBL" id="GBRH01221879">
    <property type="protein sequence ID" value="JAD76016.1"/>
    <property type="molecule type" value="Transcribed_RNA"/>
</dbReference>
<dbReference type="AlphaFoldDB" id="A0A0A9CKC4"/>
<name>A0A0A9CKC4_ARUDO</name>
<organism evidence="1">
    <name type="scientific">Arundo donax</name>
    <name type="common">Giant reed</name>
    <name type="synonym">Donax arundinaceus</name>
    <dbReference type="NCBI Taxonomy" id="35708"/>
    <lineage>
        <taxon>Eukaryota</taxon>
        <taxon>Viridiplantae</taxon>
        <taxon>Streptophyta</taxon>
        <taxon>Embryophyta</taxon>
        <taxon>Tracheophyta</taxon>
        <taxon>Spermatophyta</taxon>
        <taxon>Magnoliopsida</taxon>
        <taxon>Liliopsida</taxon>
        <taxon>Poales</taxon>
        <taxon>Poaceae</taxon>
        <taxon>PACMAD clade</taxon>
        <taxon>Arundinoideae</taxon>
        <taxon>Arundineae</taxon>
        <taxon>Arundo</taxon>
    </lineage>
</organism>
<evidence type="ECO:0000313" key="1">
    <source>
        <dbReference type="EMBL" id="JAD76016.1"/>
    </source>
</evidence>
<reference evidence="1" key="2">
    <citation type="journal article" date="2015" name="Data Brief">
        <title>Shoot transcriptome of the giant reed, Arundo donax.</title>
        <authorList>
            <person name="Barrero R.A."/>
            <person name="Guerrero F.D."/>
            <person name="Moolhuijzen P."/>
            <person name="Goolsby J.A."/>
            <person name="Tidwell J."/>
            <person name="Bellgard S.E."/>
            <person name="Bellgard M.I."/>
        </authorList>
    </citation>
    <scope>NUCLEOTIDE SEQUENCE</scope>
    <source>
        <tissue evidence="1">Shoot tissue taken approximately 20 cm above the soil surface</tissue>
    </source>
</reference>
<proteinExistence type="predicted"/>